<sequence length="1795" mass="204198">MDERDERELNTCLNSIIQKVDQVTEKLKDKHKQPSTSASPPTSQPETGEDPLFNNSVQNNNVNTFTIDNDEKDLLDTLTNDVQNILRGSLPLLSKFCSTYIEEYLHQYHFNREQAAFTEGLTANILYTFQRELRGLLMAAKAYPSALRGERDTVREFLNHFPNYKDKAGYWGTTLLYSAARNGHLLLVKYLIESVGCSVNAQNIEDINFALSKDNASTISRDYKADPKAASTALHAACYNNHLDVVKYLIGKGANYFLLNQLGETPIQNAQHNRDIKGFFQNYLILTYTTIPNVPLPNTTILDSQNRAVNDCVWEYKPVRAVIWEEFTKTEHDTLSASLMPITDEQKQFSNTIYLSVRQGTYSVQLLTFLRGGKNQDPSPTNRDSLAWIRCRGSSIANFDIHCTWQMMLVQHHKVNSQTTKTPSLEALAIPVNYDSKFQLQLHNWYTCNTTVNDILDHTMNYRRIYVDIDCKYIGTVTANLHKFTFANDEKTILGFIRWIPKFISNTSSNKNTIKELDDFQSVSSANPIPLTTKRLEQSIRSKATNSNNVGDENDEFDLNMMTVEDEADDDDDDSNTDKPSQSAKLIINNGTWVITDIMNPDIPEENELGSPLLTGITTMTIIPDEPGTFNDYVSDRANKPANSQEKIEIKDAPVASNNVQQAAATVAAKTTLEIENEQLRVKMTTLEQQINEQLTNFDELSAANQQKLGATMTELDRIHQVLDRKENQEKMINETAKKISIIEYTLPQSSQLVLLKLSLIIKILKTLDYPHKQYFIDSVPIVEISDRNNCTLILKGFLVHHQQLKAILDRLQALFTVVQSAQDYYQRELNKSVRQILRIIGRVHSTRLTNWKHYSTSLIKLIHQKLDEYTHNFNQYINDQSKLLIDGYIESRLQPPLKEMEKLTNDYMKKKQLLTDIETLKHQALDEFVRDHILVQQNSSKSVPKKESILTLNKHIDKIKTLLKTNSSYNGCELKHFQMIVPLLQRIMIFYHCFLLQLPLFDASVDLMDKIDKNTVLTITTATGSGKSTLLPALLVAEGYDKIIVTQPRRLPCNLISQRVNTMIDSDISGWAVSGAEKNVQAKILYLTDGLLKERLLNDENLITKNTQLSKYVIFFMDEVHERSVNIDLCLGLFARLLTIKPELKTKMKLIISSATLDASVPKLYRQIPNCALSEFNLISLSTLHPVTVNSAEQENILDLVQQLYKKRMRHDQILCFVSSTQEVKECCERIKYLTNGSIDAYPLIQAQSAIEQEKNIEQGAVFFSTTVAETSLTFPCLKYVIDTGLINMPVYSLELERTDLKETKAAESNTKQRLGRLGRTQPGEYYALYAYKPGEQRPYPIPQICQTDLVNIEFSLRKSPLKTSLKDFKKYLPDQPDQLYINDAIKQLQRLGILSTSPGEHFTSHGAQIGKLPDFGSLPMSKAVLSALTTNRCGRDLIVLSSILSVLNSSTILKSIPEEYKPPEGDFMTLLNVMNMVLLVRESVSSREFSVDRVCTAKRLSRITHVIKQALRRYTNLEKAFSLSNDFRELAQVRSGKWELIAKALLAGYSDKVYVSLKILQGKTQQFLKYNVATPKSPSNETVAVIDTSSKLRTKNKGPPPASLVLARDVLYLTAVRSTAIISFVGQIESSWIEYRFIRELPLNENEEKKFNDDNILSSAIRQFSQIHIHVSNKTLILRGPSGEVLNAELHIRQQLVTEFKFTLSPIINGHENQNLKRNLTLVTKMPIDLFGPLRWRWEAQHQVKIRTKNNHTNGTVSVTVEGLDSQNQLVYKEFISFSKWLSNCVVIRNPDS</sequence>
<dbReference type="EMBL" id="CAJOBC010008949">
    <property type="protein sequence ID" value="CAF3975199.1"/>
    <property type="molecule type" value="Genomic_DNA"/>
</dbReference>
<feature type="repeat" description="ANK" evidence="6">
    <location>
        <begin position="229"/>
        <end position="261"/>
    </location>
</feature>
<evidence type="ECO:0000256" key="1">
    <source>
        <dbReference type="ARBA" id="ARBA00022741"/>
    </source>
</evidence>
<organism evidence="11 13">
    <name type="scientific">Didymodactylos carnosus</name>
    <dbReference type="NCBI Taxonomy" id="1234261"/>
    <lineage>
        <taxon>Eukaryota</taxon>
        <taxon>Metazoa</taxon>
        <taxon>Spiralia</taxon>
        <taxon>Gnathifera</taxon>
        <taxon>Rotifera</taxon>
        <taxon>Eurotatoria</taxon>
        <taxon>Bdelloidea</taxon>
        <taxon>Philodinida</taxon>
        <taxon>Philodinidae</taxon>
        <taxon>Didymodactylos</taxon>
    </lineage>
</organism>
<comment type="caution">
    <text evidence="11">The sequence shown here is derived from an EMBL/GenBank/DDBJ whole genome shotgun (WGS) entry which is preliminary data.</text>
</comment>
<dbReference type="InterPro" id="IPR036770">
    <property type="entry name" value="Ankyrin_rpt-contain_sf"/>
</dbReference>
<dbReference type="SMART" id="SM00248">
    <property type="entry name" value="ANK"/>
    <property type="match status" value="2"/>
</dbReference>
<evidence type="ECO:0000256" key="8">
    <source>
        <dbReference type="SAM" id="MobiDB-lite"/>
    </source>
</evidence>
<evidence type="ECO:0000313" key="11">
    <source>
        <dbReference type="EMBL" id="CAF1211235.1"/>
    </source>
</evidence>
<comment type="similarity">
    <text evidence="5">Belongs to the DEAD box helicase family. DEAH subfamily. PRP16 sub-subfamily.</text>
</comment>
<dbReference type="Proteomes" id="UP000681722">
    <property type="component" value="Unassembled WGS sequence"/>
</dbReference>
<evidence type="ECO:0000259" key="9">
    <source>
        <dbReference type="PROSITE" id="PS51192"/>
    </source>
</evidence>
<evidence type="ECO:0000313" key="12">
    <source>
        <dbReference type="EMBL" id="CAF3975199.1"/>
    </source>
</evidence>
<feature type="domain" description="Helicase C-terminal" evidence="10">
    <location>
        <begin position="1201"/>
        <end position="1362"/>
    </location>
</feature>
<protein>
    <submittedName>
        <fullName evidence="11">Uncharacterized protein</fullName>
    </submittedName>
</protein>
<dbReference type="PROSITE" id="PS51194">
    <property type="entry name" value="HELICASE_CTER"/>
    <property type="match status" value="1"/>
</dbReference>
<dbReference type="CDD" id="cd17917">
    <property type="entry name" value="DEXHc_RHA-like"/>
    <property type="match status" value="1"/>
</dbReference>
<dbReference type="Proteomes" id="UP000663829">
    <property type="component" value="Unassembled WGS sequence"/>
</dbReference>
<dbReference type="PROSITE" id="PS50297">
    <property type="entry name" value="ANK_REP_REGION"/>
    <property type="match status" value="1"/>
</dbReference>
<dbReference type="PANTHER" id="PTHR18934:SF91">
    <property type="entry name" value="PRE-MRNA-SPLICING FACTOR ATP-DEPENDENT RNA HELICASE PRP16"/>
    <property type="match status" value="1"/>
</dbReference>
<keyword evidence="7" id="KW-0175">Coiled coil</keyword>
<keyword evidence="3" id="KW-0347">Helicase</keyword>
<dbReference type="GO" id="GO:0003723">
    <property type="term" value="F:RNA binding"/>
    <property type="evidence" value="ECO:0007669"/>
    <property type="project" value="TreeGrafter"/>
</dbReference>
<evidence type="ECO:0000313" key="13">
    <source>
        <dbReference type="Proteomes" id="UP000663829"/>
    </source>
</evidence>
<feature type="coiled-coil region" evidence="7">
    <location>
        <begin position="670"/>
        <end position="704"/>
    </location>
</feature>
<keyword evidence="1" id="KW-0547">Nucleotide-binding</keyword>
<dbReference type="Pfam" id="PF00271">
    <property type="entry name" value="Helicase_C"/>
    <property type="match status" value="1"/>
</dbReference>
<dbReference type="InterPro" id="IPR027417">
    <property type="entry name" value="P-loop_NTPase"/>
</dbReference>
<name>A0A814X5E8_9BILA</name>
<dbReference type="SMART" id="SM00847">
    <property type="entry name" value="HA2"/>
    <property type="match status" value="1"/>
</dbReference>
<reference evidence="11" key="1">
    <citation type="submission" date="2021-02" db="EMBL/GenBank/DDBJ databases">
        <authorList>
            <person name="Nowell W R."/>
        </authorList>
    </citation>
    <scope>NUCLEOTIDE SEQUENCE</scope>
</reference>
<evidence type="ECO:0000256" key="2">
    <source>
        <dbReference type="ARBA" id="ARBA00022801"/>
    </source>
</evidence>
<dbReference type="SMART" id="SM00487">
    <property type="entry name" value="DEXDc"/>
    <property type="match status" value="1"/>
</dbReference>
<dbReference type="InterPro" id="IPR007502">
    <property type="entry name" value="Helicase-assoc_dom"/>
</dbReference>
<evidence type="ECO:0000256" key="7">
    <source>
        <dbReference type="SAM" id="Coils"/>
    </source>
</evidence>
<dbReference type="SUPFAM" id="SSF48403">
    <property type="entry name" value="Ankyrin repeat"/>
    <property type="match status" value="1"/>
</dbReference>
<feature type="domain" description="Helicase ATP-binding" evidence="9">
    <location>
        <begin position="1009"/>
        <end position="1176"/>
    </location>
</feature>
<dbReference type="InterPro" id="IPR002110">
    <property type="entry name" value="Ankyrin_rpt"/>
</dbReference>
<feature type="region of interest" description="Disordered" evidence="8">
    <location>
        <begin position="23"/>
        <end position="61"/>
    </location>
</feature>
<dbReference type="GO" id="GO:0016787">
    <property type="term" value="F:hydrolase activity"/>
    <property type="evidence" value="ECO:0007669"/>
    <property type="project" value="UniProtKB-KW"/>
</dbReference>
<keyword evidence="6" id="KW-0040">ANK repeat</keyword>
<accession>A0A814X5E8</accession>
<dbReference type="Gene3D" id="1.25.40.20">
    <property type="entry name" value="Ankyrin repeat-containing domain"/>
    <property type="match status" value="1"/>
</dbReference>
<dbReference type="PROSITE" id="PS51192">
    <property type="entry name" value="HELICASE_ATP_BIND_1"/>
    <property type="match status" value="1"/>
</dbReference>
<keyword evidence="4" id="KW-0067">ATP-binding</keyword>
<evidence type="ECO:0000256" key="5">
    <source>
        <dbReference type="ARBA" id="ARBA00038040"/>
    </source>
</evidence>
<dbReference type="SUPFAM" id="SSF52540">
    <property type="entry name" value="P-loop containing nucleoside triphosphate hydrolases"/>
    <property type="match status" value="1"/>
</dbReference>
<dbReference type="Gene3D" id="3.40.50.300">
    <property type="entry name" value="P-loop containing nucleotide triphosphate hydrolases"/>
    <property type="match status" value="2"/>
</dbReference>
<evidence type="ECO:0000256" key="6">
    <source>
        <dbReference type="PROSITE-ProRule" id="PRU00023"/>
    </source>
</evidence>
<dbReference type="EMBL" id="CAJNOQ010008948">
    <property type="protein sequence ID" value="CAF1211235.1"/>
    <property type="molecule type" value="Genomic_DNA"/>
</dbReference>
<keyword evidence="2" id="KW-0378">Hydrolase</keyword>
<dbReference type="Pfam" id="PF00023">
    <property type="entry name" value="Ank"/>
    <property type="match status" value="1"/>
</dbReference>
<dbReference type="PANTHER" id="PTHR18934">
    <property type="entry name" value="ATP-DEPENDENT RNA HELICASE"/>
    <property type="match status" value="1"/>
</dbReference>
<dbReference type="PROSITE" id="PS50088">
    <property type="entry name" value="ANK_REPEAT"/>
    <property type="match status" value="1"/>
</dbReference>
<feature type="non-terminal residue" evidence="11">
    <location>
        <position position="1"/>
    </location>
</feature>
<evidence type="ECO:0000259" key="10">
    <source>
        <dbReference type="PROSITE" id="PS51194"/>
    </source>
</evidence>
<evidence type="ECO:0000256" key="4">
    <source>
        <dbReference type="ARBA" id="ARBA00022840"/>
    </source>
</evidence>
<keyword evidence="13" id="KW-1185">Reference proteome</keyword>
<evidence type="ECO:0000256" key="3">
    <source>
        <dbReference type="ARBA" id="ARBA00022806"/>
    </source>
</evidence>
<dbReference type="GO" id="GO:0004386">
    <property type="term" value="F:helicase activity"/>
    <property type="evidence" value="ECO:0007669"/>
    <property type="project" value="UniProtKB-KW"/>
</dbReference>
<dbReference type="InterPro" id="IPR001650">
    <property type="entry name" value="Helicase_C-like"/>
</dbReference>
<gene>
    <name evidence="11" type="ORF">GPM918_LOCUS24220</name>
    <name evidence="12" type="ORF">SRO942_LOCUS24219</name>
</gene>
<dbReference type="OrthoDB" id="10038218at2759"/>
<dbReference type="InterPro" id="IPR014001">
    <property type="entry name" value="Helicase_ATP-bd"/>
</dbReference>
<dbReference type="Pfam" id="PF13637">
    <property type="entry name" value="Ank_4"/>
    <property type="match status" value="1"/>
</dbReference>
<feature type="compositionally biased region" description="Low complexity" evidence="8">
    <location>
        <begin position="34"/>
        <end position="45"/>
    </location>
</feature>
<dbReference type="GO" id="GO:0005524">
    <property type="term" value="F:ATP binding"/>
    <property type="evidence" value="ECO:0007669"/>
    <property type="project" value="UniProtKB-KW"/>
</dbReference>
<proteinExistence type="inferred from homology"/>